<dbReference type="Proteomes" id="UP000703590">
    <property type="component" value="Unassembled WGS sequence"/>
</dbReference>
<evidence type="ECO:0000256" key="8">
    <source>
        <dbReference type="RuleBase" id="RU363041"/>
    </source>
</evidence>
<comment type="subcellular location">
    <subcellularLocation>
        <location evidence="1 8">Cell membrane</location>
        <topology evidence="1 8">Multi-pass membrane protein</topology>
    </subcellularLocation>
</comment>
<feature type="transmembrane region" description="Helical" evidence="8">
    <location>
        <begin position="96"/>
        <end position="111"/>
    </location>
</feature>
<keyword evidence="10" id="KW-1185">Reference proteome</keyword>
<organism evidence="9 10">
    <name type="scientific">Sulfurospirillum tamanense</name>
    <dbReference type="NCBI Taxonomy" id="2813362"/>
    <lineage>
        <taxon>Bacteria</taxon>
        <taxon>Pseudomonadati</taxon>
        <taxon>Campylobacterota</taxon>
        <taxon>Epsilonproteobacteria</taxon>
        <taxon>Campylobacterales</taxon>
        <taxon>Sulfurospirillaceae</taxon>
        <taxon>Sulfurospirillum</taxon>
    </lineage>
</organism>
<keyword evidence="6 8" id="KW-1133">Transmembrane helix</keyword>
<reference evidence="9" key="1">
    <citation type="submission" date="2021-02" db="EMBL/GenBank/DDBJ databases">
        <title>Sulfurospirillum tamanensis sp. nov.</title>
        <authorList>
            <person name="Frolova A."/>
            <person name="Merkel A."/>
            <person name="Slobodkin A."/>
        </authorList>
    </citation>
    <scope>NUCLEOTIDE SEQUENCE</scope>
    <source>
        <strain evidence="9">T05b</strain>
    </source>
</reference>
<keyword evidence="3" id="KW-0813">Transport</keyword>
<comment type="caution">
    <text evidence="9">The sequence shown here is derived from an EMBL/GenBank/DDBJ whole genome shotgun (WGS) entry which is preliminary data.</text>
</comment>
<evidence type="ECO:0000313" key="9">
    <source>
        <dbReference type="EMBL" id="MBN2963457.1"/>
    </source>
</evidence>
<evidence type="ECO:0000313" key="10">
    <source>
        <dbReference type="Proteomes" id="UP000703590"/>
    </source>
</evidence>
<evidence type="ECO:0000256" key="5">
    <source>
        <dbReference type="ARBA" id="ARBA00022692"/>
    </source>
</evidence>
<keyword evidence="4 8" id="KW-1003">Cell membrane</keyword>
<dbReference type="PANTHER" id="PTHR30269:SF32">
    <property type="entry name" value="MEMBRANE TRANSPORTER PROTEIN-RELATED"/>
    <property type="match status" value="1"/>
</dbReference>
<sequence>MSEVALTFGIMVLGGFFHGLVGFGFPMIATPLLSLLGSVQQAVLTTLLPTLSVNASSMLARKVDFNFLGRFWPLGGAIILGSWSGTQLLVQHESDFYKLLLALMIVLYLYQSKLKFNLNALIVRHFFPSMLFFGLLSGLVSGLVNVMIPVLIIYVLELKLEKNKAIILLNFCFFSSKVTQVVTFSWLGVFTLQTLFLGIPLAGVAVGALLLGKRFSGKIDTALYEKILKITLWLMAGMLLLQYADIV</sequence>
<gene>
    <name evidence="9" type="ORF">JWV37_01560</name>
</gene>
<feature type="transmembrane region" description="Helical" evidence="8">
    <location>
        <begin position="131"/>
        <end position="156"/>
    </location>
</feature>
<dbReference type="EMBL" id="JAFHKK010000002">
    <property type="protein sequence ID" value="MBN2963457.1"/>
    <property type="molecule type" value="Genomic_DNA"/>
</dbReference>
<comment type="similarity">
    <text evidence="2 8">Belongs to the 4-toluene sulfonate uptake permease (TSUP) (TC 2.A.102) family.</text>
</comment>
<feature type="transmembrane region" description="Helical" evidence="8">
    <location>
        <begin position="71"/>
        <end position="89"/>
    </location>
</feature>
<evidence type="ECO:0000256" key="6">
    <source>
        <dbReference type="ARBA" id="ARBA00022989"/>
    </source>
</evidence>
<dbReference type="PANTHER" id="PTHR30269">
    <property type="entry name" value="TRANSMEMBRANE PROTEIN YFCA"/>
    <property type="match status" value="1"/>
</dbReference>
<evidence type="ECO:0000256" key="4">
    <source>
        <dbReference type="ARBA" id="ARBA00022475"/>
    </source>
</evidence>
<dbReference type="InterPro" id="IPR052017">
    <property type="entry name" value="TSUP"/>
</dbReference>
<name>A0ABS2WPA5_9BACT</name>
<feature type="transmembrane region" description="Helical" evidence="8">
    <location>
        <begin position="168"/>
        <end position="189"/>
    </location>
</feature>
<keyword evidence="7 8" id="KW-0472">Membrane</keyword>
<reference evidence="9" key="2">
    <citation type="submission" date="2021-02" db="EMBL/GenBank/DDBJ databases">
        <authorList>
            <person name="Merkel A.Y."/>
        </authorList>
    </citation>
    <scope>NUCLEOTIDE SEQUENCE</scope>
    <source>
        <strain evidence="9">T05b</strain>
    </source>
</reference>
<evidence type="ECO:0000256" key="2">
    <source>
        <dbReference type="ARBA" id="ARBA00009142"/>
    </source>
</evidence>
<evidence type="ECO:0000256" key="7">
    <source>
        <dbReference type="ARBA" id="ARBA00023136"/>
    </source>
</evidence>
<dbReference type="InterPro" id="IPR002781">
    <property type="entry name" value="TM_pro_TauE-like"/>
</dbReference>
<feature type="transmembrane region" description="Helical" evidence="8">
    <location>
        <begin position="195"/>
        <end position="215"/>
    </location>
</feature>
<proteinExistence type="inferred from homology"/>
<dbReference type="RefSeq" id="WP_205457895.1">
    <property type="nucleotide sequence ID" value="NZ_JAFHKK010000002.1"/>
</dbReference>
<evidence type="ECO:0000256" key="1">
    <source>
        <dbReference type="ARBA" id="ARBA00004651"/>
    </source>
</evidence>
<keyword evidence="5 8" id="KW-0812">Transmembrane</keyword>
<dbReference type="Pfam" id="PF01925">
    <property type="entry name" value="TauE"/>
    <property type="match status" value="1"/>
</dbReference>
<protein>
    <recommendedName>
        <fullName evidence="8">Probable membrane transporter protein</fullName>
    </recommendedName>
</protein>
<feature type="transmembrane region" description="Helical" evidence="8">
    <location>
        <begin position="6"/>
        <end position="25"/>
    </location>
</feature>
<accession>A0ABS2WPA5</accession>
<evidence type="ECO:0000256" key="3">
    <source>
        <dbReference type="ARBA" id="ARBA00022448"/>
    </source>
</evidence>